<keyword evidence="2" id="KW-1133">Transmembrane helix</keyword>
<sequence>MSTSGDRSKPYMIINIALDWLAKLSVIASAVFVAVAYKQVYDVEMQLEEKSTKVANLEKEKLGLEEQKLNLEDAKLSLEKEKLNLTENIELMREKEKAVLSRVKKLAQRETQLKSSNELLAAQNELYEALSVNMSLTRKELKKNKDYHIDLASYIEEFSFSFMSQTVISYIAKMLIVEKLFAKADGREFNYKKQLRKHLEIVSADKDKLLPTKAYKRMSEIALSTNNTDELMGKLGNTWVSHHNKTLNEISVDALFEDISNNESNLDKLQTKNDEIMNALNELKSRL</sequence>
<protein>
    <submittedName>
        <fullName evidence="3">Uncharacterized protein</fullName>
    </submittedName>
</protein>
<reference evidence="4" key="2">
    <citation type="submission" date="2019-06" db="EMBL/GenBank/DDBJ databases">
        <title>Co-occurence of chitin degradation, pigmentation and bioactivity in marine Pseudoalteromonas.</title>
        <authorList>
            <person name="Sonnenschein E.C."/>
            <person name="Bech P.K."/>
        </authorList>
    </citation>
    <scope>NUCLEOTIDE SEQUENCE [LARGE SCALE GENOMIC DNA]</scope>
    <source>
        <strain evidence="4">S1607</strain>
    </source>
</reference>
<dbReference type="AlphaFoldDB" id="A0AAQ2IR68"/>
<feature type="coiled-coil region" evidence="1">
    <location>
        <begin position="252"/>
        <end position="286"/>
    </location>
</feature>
<comment type="caution">
    <text evidence="3">The sequence shown here is derived from an EMBL/GenBank/DDBJ whole genome shotgun (WGS) entry which is preliminary data.</text>
</comment>
<evidence type="ECO:0000313" key="4">
    <source>
        <dbReference type="Proteomes" id="UP000305423"/>
    </source>
</evidence>
<gene>
    <name evidence="3" type="ORF">CWB74_16450</name>
</gene>
<feature type="transmembrane region" description="Helical" evidence="2">
    <location>
        <begin position="12"/>
        <end position="37"/>
    </location>
</feature>
<evidence type="ECO:0000313" key="3">
    <source>
        <dbReference type="EMBL" id="TMN75189.1"/>
    </source>
</evidence>
<proteinExistence type="predicted"/>
<dbReference type="EMBL" id="PNEL01000043">
    <property type="protein sequence ID" value="TMN75189.1"/>
    <property type="molecule type" value="Genomic_DNA"/>
</dbReference>
<reference evidence="3 4" key="1">
    <citation type="submission" date="2017-12" db="EMBL/GenBank/DDBJ databases">
        <authorList>
            <person name="Paulsen S."/>
            <person name="Gram L.K."/>
        </authorList>
    </citation>
    <scope>NUCLEOTIDE SEQUENCE [LARGE SCALE GENOMIC DNA]</scope>
    <source>
        <strain evidence="3 4">S1607</strain>
    </source>
</reference>
<organism evidence="3 4">
    <name type="scientific">Pseudoalteromonas piscicida</name>
    <dbReference type="NCBI Taxonomy" id="43662"/>
    <lineage>
        <taxon>Bacteria</taxon>
        <taxon>Pseudomonadati</taxon>
        <taxon>Pseudomonadota</taxon>
        <taxon>Gammaproteobacteria</taxon>
        <taxon>Alteromonadales</taxon>
        <taxon>Pseudoalteromonadaceae</taxon>
        <taxon>Pseudoalteromonas</taxon>
    </lineage>
</organism>
<dbReference type="RefSeq" id="WP_045963975.1">
    <property type="nucleotide sequence ID" value="NZ_JXXW01000029.1"/>
</dbReference>
<dbReference type="Proteomes" id="UP000305423">
    <property type="component" value="Unassembled WGS sequence"/>
</dbReference>
<keyword evidence="1" id="KW-0175">Coiled coil</keyword>
<keyword evidence="2" id="KW-0472">Membrane</keyword>
<keyword evidence="2" id="KW-0812">Transmembrane</keyword>
<feature type="coiled-coil region" evidence="1">
    <location>
        <begin position="40"/>
        <end position="95"/>
    </location>
</feature>
<evidence type="ECO:0000256" key="1">
    <source>
        <dbReference type="SAM" id="Coils"/>
    </source>
</evidence>
<name>A0AAQ2IR68_PSEO7</name>
<accession>A0AAQ2IR68</accession>
<evidence type="ECO:0000256" key="2">
    <source>
        <dbReference type="SAM" id="Phobius"/>
    </source>
</evidence>